<keyword evidence="2" id="KW-1185">Reference proteome</keyword>
<evidence type="ECO:0000313" key="3">
    <source>
        <dbReference type="RefSeq" id="XP_023590469.1"/>
    </source>
</evidence>
<sequence>MRMLLVEHHMLRATVQERINVKGLLTDTEEFVVLSDTTENPPNGTSLTREPAGPQGSWRTQFQRALACFTMSFRNVSRCIPLNMGDSTTQNPNPEGKS</sequence>
<feature type="compositionally biased region" description="Polar residues" evidence="1">
    <location>
        <begin position="36"/>
        <end position="48"/>
    </location>
</feature>
<dbReference type="InParanoid" id="A0A2Y9RES4"/>
<gene>
    <name evidence="3" type="primary">LOC111821208</name>
</gene>
<name>A0A2Y9RES4_TRIMA</name>
<dbReference type="AlphaFoldDB" id="A0A2Y9RES4"/>
<proteinExistence type="predicted"/>
<accession>A0A2Y9RES4</accession>
<dbReference type="RefSeq" id="XP_023590469.1">
    <property type="nucleotide sequence ID" value="XM_023734701.1"/>
</dbReference>
<feature type="region of interest" description="Disordered" evidence="1">
    <location>
        <begin position="36"/>
        <end position="57"/>
    </location>
</feature>
<organism evidence="2 3">
    <name type="scientific">Trichechus manatus latirostris</name>
    <name type="common">Florida manatee</name>
    <dbReference type="NCBI Taxonomy" id="127582"/>
    <lineage>
        <taxon>Eukaryota</taxon>
        <taxon>Metazoa</taxon>
        <taxon>Chordata</taxon>
        <taxon>Craniata</taxon>
        <taxon>Vertebrata</taxon>
        <taxon>Euteleostomi</taxon>
        <taxon>Mammalia</taxon>
        <taxon>Eutheria</taxon>
        <taxon>Afrotheria</taxon>
        <taxon>Sirenia</taxon>
        <taxon>Trichechidae</taxon>
        <taxon>Trichechus</taxon>
    </lineage>
</organism>
<dbReference type="KEGG" id="tmu:111821208"/>
<evidence type="ECO:0000256" key="1">
    <source>
        <dbReference type="SAM" id="MobiDB-lite"/>
    </source>
</evidence>
<dbReference type="GeneID" id="111821208"/>
<dbReference type="Proteomes" id="UP000248480">
    <property type="component" value="Unplaced"/>
</dbReference>
<evidence type="ECO:0000313" key="2">
    <source>
        <dbReference type="Proteomes" id="UP000248480"/>
    </source>
</evidence>
<reference evidence="3" key="1">
    <citation type="submission" date="2025-08" db="UniProtKB">
        <authorList>
            <consortium name="RefSeq"/>
        </authorList>
    </citation>
    <scope>IDENTIFICATION</scope>
</reference>
<protein>
    <submittedName>
        <fullName evidence="3">Protein FAM236B-like</fullName>
    </submittedName>
</protein>